<accession>A0A132NT60</accession>
<keyword evidence="1" id="KW-0812">Transmembrane</keyword>
<keyword evidence="2" id="KW-0732">Signal</keyword>
<feature type="transmembrane region" description="Helical" evidence="1">
    <location>
        <begin position="1233"/>
        <end position="1255"/>
    </location>
</feature>
<organism evidence="3 4">
    <name type="scientific">Giardia duodenalis assemblage B</name>
    <dbReference type="NCBI Taxonomy" id="1394984"/>
    <lineage>
        <taxon>Eukaryota</taxon>
        <taxon>Metamonada</taxon>
        <taxon>Diplomonadida</taxon>
        <taxon>Hexamitidae</taxon>
        <taxon>Giardiinae</taxon>
        <taxon>Giardia</taxon>
    </lineage>
</organism>
<proteinExistence type="predicted"/>
<keyword evidence="1" id="KW-0472">Membrane</keyword>
<evidence type="ECO:0000256" key="2">
    <source>
        <dbReference type="SAM" id="SignalP"/>
    </source>
</evidence>
<protein>
    <submittedName>
        <fullName evidence="3">Uncharacterized protein</fullName>
    </submittedName>
</protein>
<reference evidence="3 4" key="1">
    <citation type="journal article" date="2015" name="Mol. Biochem. Parasitol.">
        <title>Identification of polymorphic genes for use in assemblage B genotyping assays through comparative genomics of multiple assemblage B Giardia duodenalis isolates.</title>
        <authorList>
            <person name="Wielinga C."/>
            <person name="Thompson R.C."/>
            <person name="Monis P."/>
            <person name="Ryan U."/>
        </authorList>
    </citation>
    <scope>NUCLEOTIDE SEQUENCE [LARGE SCALE GENOMIC DNA]</scope>
    <source>
        <strain evidence="3 4">BAH15c1</strain>
    </source>
</reference>
<feature type="chain" id="PRO_5007800026" evidence="2">
    <location>
        <begin position="21"/>
        <end position="1274"/>
    </location>
</feature>
<keyword evidence="1" id="KW-1133">Transmembrane helix</keyword>
<dbReference type="VEuPathDB" id="GiardiaDB:QR46_2737"/>
<dbReference type="OrthoDB" id="10251656at2759"/>
<dbReference type="EMBL" id="JXTI01000076">
    <property type="protein sequence ID" value="KWX13271.1"/>
    <property type="molecule type" value="Genomic_DNA"/>
</dbReference>
<gene>
    <name evidence="3" type="ORF">QR46_2737</name>
</gene>
<evidence type="ECO:0000256" key="1">
    <source>
        <dbReference type="SAM" id="Phobius"/>
    </source>
</evidence>
<dbReference type="Proteomes" id="UP000070089">
    <property type="component" value="Unassembled WGS sequence"/>
</dbReference>
<comment type="caution">
    <text evidence="3">The sequence shown here is derived from an EMBL/GenBank/DDBJ whole genome shotgun (WGS) entry which is preliminary data.</text>
</comment>
<evidence type="ECO:0000313" key="3">
    <source>
        <dbReference type="EMBL" id="KWX13271.1"/>
    </source>
</evidence>
<sequence length="1274" mass="145126">MSMYGCGLLSLFFMIGLILMQPGDQHKEVISRVLGFFSELTTMQDLSEAYVLDFYRNQRNGWVPEFNDQVFQEIQAYILDKIDSMQEIQRLLNDSSEDLLKEAVVEPFVPPLFEKHRSLTSNKHRTYSYSYPTSVNISQSCILYPPPTRWTGTSLHLDIMRSFKRLISNNVTSFLSVGEQAFLIGVEGDVRTYPCQAHVYKNDGRYTALFRSIYNLNSSRYLDVLIDSSVLAGRRRRLVSRLIAATVINSFHEGTRVRIFTISDKLTKIYDGSNTLLNLSLLYDYDHVDGYYVKHSILLAYLSELTSQTQLVTVIISGAHSRSRRFLQFTAPPQLDICLIQTQSDLEIEWIYNAEVMQALSRYNFTISGYNAPANISQEVILTCKFLLHLSKGQGYTYSDRINEELKRISRQSTEWLRVFYDQDAFTVLNFTLLTHKCIASNECEYRTALEPVLARYRATRTVVTPPTSISSAHNYQFMPFIVTPLIFDGKFIGVIACSLNMDALIALSELNTFYYLYGSINLIDFSSQSIVYTSDYGDWGMLRNYTDVYSTKTLINPRFTQLNQISQLFNVFLQAQQHTSIDLKLESAFISGISLYSFLSKPAENTTTSKCYSNILYDSDLYTDPKIIYDGSSKLILDVQETHESSEQKSSTNGYSYAYFVCTILSPLSHMVDSTISLFFITSTVNFLPNTLKKNVQIQSLDVTAIETLINNITLTAEQEKKFLDNLSFELSTDLIEIFINRTIFYAHNFLAMYRNTPEIVKALKTIILEPVNTIQDLTAGIKISVKEYAHRYMRLALLYLKHVFFQYVNSKAFQTTYTTIPERICSSYLWFGRLCISLVPDPNLFVRTPMLISKLRKASLAQGPISFYTGSPKLYSIETYFVTVYPDVSIERGITIGRGPYFDLGKIKYTPSLLFYLNKTIRDTIKANGGRSRCVFDCVAERELHTFNPADFNRVNMVLDACVGSDLISRLDKYGIIGVPGFIYETVYITNQNPAYKSFIIYMKHTHPFTGHLHMLTTLHINSFKFYNIMNKGLAAENQCNYPNCSIVLLNDNLYAVYNEEITNLPKTRLYNHTRDAEASNVFCGSGVYDLSFNGAAFNSGVGYITPLLCSGNVCVQYAMTPDILTYAVNLSVLGLNQVDRVWGISKSGLYLYYSSNEKTSLIKNYGQTLCLKSYTVLEETLASLLSSAHEFKYSNKNITITGYRISDTILETMESSPYSLYMSYLSIRNAAFTATAVLIGLILVLICTQTMMRTSIEGIRLHMYLNTLLEQ</sequence>
<evidence type="ECO:0000313" key="4">
    <source>
        <dbReference type="Proteomes" id="UP000070089"/>
    </source>
</evidence>
<dbReference type="AlphaFoldDB" id="A0A132NT60"/>
<name>A0A132NT60_GIAIN</name>
<feature type="signal peptide" evidence="2">
    <location>
        <begin position="1"/>
        <end position="20"/>
    </location>
</feature>